<dbReference type="Proteomes" id="UP000465112">
    <property type="component" value="Chromosome 10"/>
</dbReference>
<gene>
    <name evidence="2" type="ORF">PFLUV_G00120500</name>
</gene>
<keyword evidence="3" id="KW-1185">Reference proteome</keyword>
<feature type="signal peptide" evidence="1">
    <location>
        <begin position="1"/>
        <end position="17"/>
    </location>
</feature>
<evidence type="ECO:0000313" key="2">
    <source>
        <dbReference type="EMBL" id="KAF1384463.1"/>
    </source>
</evidence>
<evidence type="ECO:0000256" key="1">
    <source>
        <dbReference type="SAM" id="SignalP"/>
    </source>
</evidence>
<protein>
    <submittedName>
        <fullName evidence="2">Uncharacterized protein</fullName>
    </submittedName>
</protein>
<proteinExistence type="predicted"/>
<dbReference type="EMBL" id="VHII01000010">
    <property type="protein sequence ID" value="KAF1384463.1"/>
    <property type="molecule type" value="Genomic_DNA"/>
</dbReference>
<name>A0A6A5F5Z1_PERFL</name>
<organism evidence="2 3">
    <name type="scientific">Perca fluviatilis</name>
    <name type="common">European perch</name>
    <dbReference type="NCBI Taxonomy" id="8168"/>
    <lineage>
        <taxon>Eukaryota</taxon>
        <taxon>Metazoa</taxon>
        <taxon>Chordata</taxon>
        <taxon>Craniata</taxon>
        <taxon>Vertebrata</taxon>
        <taxon>Euteleostomi</taxon>
        <taxon>Actinopterygii</taxon>
        <taxon>Neopterygii</taxon>
        <taxon>Teleostei</taxon>
        <taxon>Neoteleostei</taxon>
        <taxon>Acanthomorphata</taxon>
        <taxon>Eupercaria</taxon>
        <taxon>Perciformes</taxon>
        <taxon>Percoidei</taxon>
        <taxon>Percidae</taxon>
        <taxon>Percinae</taxon>
        <taxon>Perca</taxon>
    </lineage>
</organism>
<dbReference type="AlphaFoldDB" id="A0A6A5F5Z1"/>
<keyword evidence="1" id="KW-0732">Signal</keyword>
<sequence>MMKFVLALVVLLHFCSSYEVKPALNGEMISRLEKLNILYKGKKVHIPLPMVRLSKIDDHKNASSCVSVFATKLKHLLNNMTVPKQNETILVELKANLKALPHPQTDHKCPMVLSNTHSPGKYPFKSYINFLMTLNSKKR</sequence>
<accession>A0A6A5F5Z1</accession>
<reference evidence="2 3" key="1">
    <citation type="submission" date="2019-06" db="EMBL/GenBank/DDBJ databases">
        <title>A chromosome-scale genome assembly of the European perch, Perca fluviatilis.</title>
        <authorList>
            <person name="Roques C."/>
            <person name="Zahm M."/>
            <person name="Cabau C."/>
            <person name="Klopp C."/>
            <person name="Bouchez O."/>
            <person name="Donnadieu C."/>
            <person name="Kuhl H."/>
            <person name="Gislard M."/>
            <person name="Guendouz S."/>
            <person name="Journot L."/>
            <person name="Haffray P."/>
            <person name="Bestin A."/>
            <person name="Morvezen R."/>
            <person name="Feron R."/>
            <person name="Wen M."/>
            <person name="Jouanno E."/>
            <person name="Herpin A."/>
            <person name="Schartl M."/>
            <person name="Postlethwait J."/>
            <person name="Schaerlinger B."/>
            <person name="Chardard D."/>
            <person name="Lecocq T."/>
            <person name="Poncet C."/>
            <person name="Jaffrelo L."/>
            <person name="Lampietro C."/>
            <person name="Guiguen Y."/>
        </authorList>
    </citation>
    <scope>NUCLEOTIDE SEQUENCE [LARGE SCALE GENOMIC DNA]</scope>
    <source>
        <tissue evidence="2">Blood</tissue>
    </source>
</reference>
<comment type="caution">
    <text evidence="2">The sequence shown here is derived from an EMBL/GenBank/DDBJ whole genome shotgun (WGS) entry which is preliminary data.</text>
</comment>
<feature type="chain" id="PRO_5025581669" evidence="1">
    <location>
        <begin position="18"/>
        <end position="139"/>
    </location>
</feature>
<evidence type="ECO:0000313" key="3">
    <source>
        <dbReference type="Proteomes" id="UP000465112"/>
    </source>
</evidence>